<name>A0A3N4JWJ9_9PEZI</name>
<organism evidence="1 2">
    <name type="scientific">Choiromyces venosus 120613-1</name>
    <dbReference type="NCBI Taxonomy" id="1336337"/>
    <lineage>
        <taxon>Eukaryota</taxon>
        <taxon>Fungi</taxon>
        <taxon>Dikarya</taxon>
        <taxon>Ascomycota</taxon>
        <taxon>Pezizomycotina</taxon>
        <taxon>Pezizomycetes</taxon>
        <taxon>Pezizales</taxon>
        <taxon>Tuberaceae</taxon>
        <taxon>Choiromyces</taxon>
    </lineage>
</organism>
<dbReference type="STRING" id="1336337.A0A3N4JWJ9"/>
<evidence type="ECO:0000313" key="2">
    <source>
        <dbReference type="Proteomes" id="UP000276215"/>
    </source>
</evidence>
<dbReference type="InterPro" id="IPR013320">
    <property type="entry name" value="ConA-like_dom_sf"/>
</dbReference>
<protein>
    <recommendedName>
        <fullName evidence="3">DUF4219 domain-containing protein</fullName>
    </recommendedName>
</protein>
<reference evidence="1 2" key="1">
    <citation type="journal article" date="2018" name="Nat. Ecol. Evol.">
        <title>Pezizomycetes genomes reveal the molecular basis of ectomycorrhizal truffle lifestyle.</title>
        <authorList>
            <person name="Murat C."/>
            <person name="Payen T."/>
            <person name="Noel B."/>
            <person name="Kuo A."/>
            <person name="Morin E."/>
            <person name="Chen J."/>
            <person name="Kohler A."/>
            <person name="Krizsan K."/>
            <person name="Balestrini R."/>
            <person name="Da Silva C."/>
            <person name="Montanini B."/>
            <person name="Hainaut M."/>
            <person name="Levati E."/>
            <person name="Barry K.W."/>
            <person name="Belfiori B."/>
            <person name="Cichocki N."/>
            <person name="Clum A."/>
            <person name="Dockter R.B."/>
            <person name="Fauchery L."/>
            <person name="Guy J."/>
            <person name="Iotti M."/>
            <person name="Le Tacon F."/>
            <person name="Lindquist E.A."/>
            <person name="Lipzen A."/>
            <person name="Malagnac F."/>
            <person name="Mello A."/>
            <person name="Molinier V."/>
            <person name="Miyauchi S."/>
            <person name="Poulain J."/>
            <person name="Riccioni C."/>
            <person name="Rubini A."/>
            <person name="Sitrit Y."/>
            <person name="Splivallo R."/>
            <person name="Traeger S."/>
            <person name="Wang M."/>
            <person name="Zifcakova L."/>
            <person name="Wipf D."/>
            <person name="Zambonelli A."/>
            <person name="Paolocci F."/>
            <person name="Nowrousian M."/>
            <person name="Ottonello S."/>
            <person name="Baldrian P."/>
            <person name="Spatafora J.W."/>
            <person name="Henrissat B."/>
            <person name="Nagy L.G."/>
            <person name="Aury J.M."/>
            <person name="Wincker P."/>
            <person name="Grigoriev I.V."/>
            <person name="Bonfante P."/>
            <person name="Martin F.M."/>
        </authorList>
    </citation>
    <scope>NUCLEOTIDE SEQUENCE [LARGE SCALE GENOMIC DNA]</scope>
    <source>
        <strain evidence="1 2">120613-1</strain>
    </source>
</reference>
<gene>
    <name evidence="1" type="ORF">L873DRAFT_1788901</name>
</gene>
<keyword evidence="2" id="KW-1185">Reference proteome</keyword>
<proteinExistence type="predicted"/>
<dbReference type="SUPFAM" id="SSF49899">
    <property type="entry name" value="Concanavalin A-like lectins/glucanases"/>
    <property type="match status" value="1"/>
</dbReference>
<accession>A0A3N4JWJ9</accession>
<evidence type="ECO:0008006" key="3">
    <source>
        <dbReference type="Google" id="ProtNLM"/>
    </source>
</evidence>
<sequence>MATTTISFEKLTESNFLKWIVRMKSTLQRDGVWRIVTREEVKPTPATSDDDDTTRRAIELTSNTSSGSLCPDKNSSYSHEDVYFISNGLRRQTSASVSFRVASGVPELWDAETAAGLGLGTNGLFVAESSTRNPASALEVEKALSEWAHIALVYSGNTPSICINSEVSTVGKKSSFIVHPGTRTPDGTNMMMNRFEGDVESLETHSTALSAFSVSKLFASGIPTPTAPAVSVVGGNVVFRQN</sequence>
<evidence type="ECO:0000313" key="1">
    <source>
        <dbReference type="EMBL" id="RPB00511.1"/>
    </source>
</evidence>
<dbReference type="Proteomes" id="UP000276215">
    <property type="component" value="Unassembled WGS sequence"/>
</dbReference>
<dbReference type="EMBL" id="ML120379">
    <property type="protein sequence ID" value="RPB00511.1"/>
    <property type="molecule type" value="Genomic_DNA"/>
</dbReference>
<dbReference type="AlphaFoldDB" id="A0A3N4JWJ9"/>